<comment type="subcellular location">
    <subcellularLocation>
        <location evidence="1">Nucleus</location>
    </subcellularLocation>
</comment>
<dbReference type="Pfam" id="PF11951">
    <property type="entry name" value="Fungal_trans_2"/>
    <property type="match status" value="1"/>
</dbReference>
<evidence type="ECO:0000313" key="4">
    <source>
        <dbReference type="EMBL" id="OCT52356.1"/>
    </source>
</evidence>
<protein>
    <submittedName>
        <fullName evidence="4">C6 zinc finger domain protein</fullName>
    </submittedName>
</protein>
<dbReference type="GO" id="GO:0003700">
    <property type="term" value="F:DNA-binding transcription factor activity"/>
    <property type="evidence" value="ECO:0007669"/>
    <property type="project" value="TreeGrafter"/>
</dbReference>
<dbReference type="InterPro" id="IPR021858">
    <property type="entry name" value="Fun_TF"/>
</dbReference>
<dbReference type="GO" id="GO:0000976">
    <property type="term" value="F:transcription cis-regulatory region binding"/>
    <property type="evidence" value="ECO:0007669"/>
    <property type="project" value="TreeGrafter"/>
</dbReference>
<dbReference type="STRING" id="86049.A0A1C1CV25"/>
<feature type="region of interest" description="Disordered" evidence="3">
    <location>
        <begin position="104"/>
        <end position="133"/>
    </location>
</feature>
<dbReference type="PANTHER" id="PTHR37534:SF11">
    <property type="entry name" value="ZN(II)2CYS6 TRANSCRIPTION FACTOR (EUROFUNG)"/>
    <property type="match status" value="1"/>
</dbReference>
<dbReference type="GO" id="GO:0045944">
    <property type="term" value="P:positive regulation of transcription by RNA polymerase II"/>
    <property type="evidence" value="ECO:0007669"/>
    <property type="project" value="TreeGrafter"/>
</dbReference>
<comment type="caution">
    <text evidence="4">The sequence shown here is derived from an EMBL/GenBank/DDBJ whole genome shotgun (WGS) entry which is preliminary data.</text>
</comment>
<organism evidence="4 5">
    <name type="scientific">Cladophialophora carrionii</name>
    <dbReference type="NCBI Taxonomy" id="86049"/>
    <lineage>
        <taxon>Eukaryota</taxon>
        <taxon>Fungi</taxon>
        <taxon>Dikarya</taxon>
        <taxon>Ascomycota</taxon>
        <taxon>Pezizomycotina</taxon>
        <taxon>Eurotiomycetes</taxon>
        <taxon>Chaetothyriomycetidae</taxon>
        <taxon>Chaetothyriales</taxon>
        <taxon>Herpotrichiellaceae</taxon>
        <taxon>Cladophialophora</taxon>
    </lineage>
</organism>
<keyword evidence="2" id="KW-0539">Nucleus</keyword>
<dbReference type="Proteomes" id="UP000094526">
    <property type="component" value="Unassembled WGS sequence"/>
</dbReference>
<evidence type="ECO:0000256" key="1">
    <source>
        <dbReference type="ARBA" id="ARBA00004123"/>
    </source>
</evidence>
<sequence length="741" mass="83297">MKNDRNARGYDRPLKWSTKHELLRDHSDGWKDGRGRRKRRRPLENNQLDSYNSKDSPGTAESTLPAHETQRPGIPDTADFYQTFFEEDFALAWGNLSGAQDPVLWGTTEPADAHGLMPTTEGHHNQKPMQQSNELVTQHNTSGIAGQVGNVTTGGLAAHLPTAVDESATIDASIGNDAPELLGFDFPSRLNTPFFILEDNRTPDKQHLLPLQPAPENDDGQVTTSEINLRVTLSPRPAFKTLNDDSSVLVEFYFKETAQLFSCFDGILNPYRTTVSKIWSSSPLIYHSLASMAATSLLENFPQFVQVGQHHRMEALRLLQKGEPVTETTLLALLMLGGTAAWHDPKESGVAFFNLLHTRLNARLQENISQAESKNLRFFQESLTYWEMLLAYVVDDSRLSSSRESPLTETGLNTDKVPHPWTGVAKETQFLVQRVGRLVRQQRYKTKQRHFTTQSQIKWLQKALSRARDLERRLLELSGKHSDTDIVNPGDGETPIWHLTSLAEVYRCTGLIQLYRVFPDLLCCRVETKGHSAMLTHEGTISASHLPPSSTDEQKTRATETVVNQWLTMFTVKTLELLRTIPLESGTRDFQPFLLVACCSELRVVVADNPSSPDGAMDNVRQVPVSRSDVCKVDGLLVPSPLNFSVLRARGLIYSRLKSFLYMLPPKPIRICLDIVETSWMEMDDIALDIAIKRQQSARRQSSDGSSLRELLEDDGEDGDSSEVLYWMDVMMEHGLETVMA</sequence>
<feature type="region of interest" description="Disordered" evidence="3">
    <location>
        <begin position="1"/>
        <end position="75"/>
    </location>
</feature>
<dbReference type="AlphaFoldDB" id="A0A1C1CV25"/>
<dbReference type="GO" id="GO:0005634">
    <property type="term" value="C:nucleus"/>
    <property type="evidence" value="ECO:0007669"/>
    <property type="project" value="UniProtKB-SubCell"/>
</dbReference>
<accession>A0A1C1CV25</accession>
<feature type="region of interest" description="Disordered" evidence="3">
    <location>
        <begin position="699"/>
        <end position="719"/>
    </location>
</feature>
<gene>
    <name evidence="4" type="ORF">CLCR_08096</name>
</gene>
<dbReference type="VEuPathDB" id="FungiDB:CLCR_08096"/>
<keyword evidence="5" id="KW-1185">Reference proteome</keyword>
<feature type="compositionally biased region" description="Polar residues" evidence="3">
    <location>
        <begin position="44"/>
        <end position="62"/>
    </location>
</feature>
<dbReference type="EMBL" id="LGRB01000009">
    <property type="protein sequence ID" value="OCT52356.1"/>
    <property type="molecule type" value="Genomic_DNA"/>
</dbReference>
<feature type="compositionally biased region" description="Basic and acidic residues" evidence="3">
    <location>
        <begin position="1"/>
        <end position="33"/>
    </location>
</feature>
<reference evidence="5" key="1">
    <citation type="submission" date="2015-07" db="EMBL/GenBank/DDBJ databases">
        <authorList>
            <person name="Teixeira M.M."/>
            <person name="Souza R.C."/>
            <person name="Almeida L.G."/>
            <person name="Vicente V.A."/>
            <person name="de Hoog S."/>
            <person name="Bocca A.L."/>
            <person name="de Almeida S.R."/>
            <person name="Vasconcelos A.T."/>
            <person name="Felipe M.S."/>
        </authorList>
    </citation>
    <scope>NUCLEOTIDE SEQUENCE [LARGE SCALE GENOMIC DNA]</scope>
    <source>
        <strain evidence="5">KSF</strain>
    </source>
</reference>
<dbReference type="OrthoDB" id="4835445at2759"/>
<evidence type="ECO:0000256" key="2">
    <source>
        <dbReference type="ARBA" id="ARBA00023242"/>
    </source>
</evidence>
<proteinExistence type="predicted"/>
<evidence type="ECO:0000313" key="5">
    <source>
        <dbReference type="Proteomes" id="UP000094526"/>
    </source>
</evidence>
<dbReference type="PANTHER" id="PTHR37534">
    <property type="entry name" value="TRANSCRIPTIONAL ACTIVATOR PROTEIN UGA3"/>
    <property type="match status" value="1"/>
</dbReference>
<dbReference type="VEuPathDB" id="FungiDB:G647_07846"/>
<name>A0A1C1CV25_9EURO</name>
<evidence type="ECO:0000256" key="3">
    <source>
        <dbReference type="SAM" id="MobiDB-lite"/>
    </source>
</evidence>